<organism evidence="1 2">
    <name type="scientific">Amycolatopsis samaneae</name>
    <dbReference type="NCBI Taxonomy" id="664691"/>
    <lineage>
        <taxon>Bacteria</taxon>
        <taxon>Bacillati</taxon>
        <taxon>Actinomycetota</taxon>
        <taxon>Actinomycetes</taxon>
        <taxon>Pseudonocardiales</taxon>
        <taxon>Pseudonocardiaceae</taxon>
        <taxon>Amycolatopsis</taxon>
    </lineage>
</organism>
<reference evidence="2" key="1">
    <citation type="journal article" date="2019" name="Int. J. Syst. Evol. Microbiol.">
        <title>The Global Catalogue of Microorganisms (GCM) 10K type strain sequencing project: providing services to taxonomists for standard genome sequencing and annotation.</title>
        <authorList>
            <consortium name="The Broad Institute Genomics Platform"/>
            <consortium name="The Broad Institute Genome Sequencing Center for Infectious Disease"/>
            <person name="Wu L."/>
            <person name="Ma J."/>
        </authorList>
    </citation>
    <scope>NUCLEOTIDE SEQUENCE [LARGE SCALE GENOMIC DNA]</scope>
    <source>
        <strain evidence="2">CGMCC 4.7643</strain>
    </source>
</reference>
<dbReference type="RefSeq" id="WP_345401476.1">
    <property type="nucleotide sequence ID" value="NZ_BAABHG010000012.1"/>
</dbReference>
<evidence type="ECO:0000313" key="2">
    <source>
        <dbReference type="Proteomes" id="UP001597419"/>
    </source>
</evidence>
<dbReference type="Proteomes" id="UP001597419">
    <property type="component" value="Unassembled WGS sequence"/>
</dbReference>
<sequence>MGKWRRFGPVALVVLGVLVAGGIVVATTRAPASDTGEAGTSVASLWNDVSAEVTAVRPGPAPNVVIARVILPAGDPDCARSPHVDHLDETNDTVSAYIVYAMRATLPREACPRKEQADVPLTTRSPIGDRAVTLNYGRAWHRKGAEYGHCDDNLGCVPPADHCAEAWINQVTFNADVPANHLHGARDVRGCDQNWLILDLDRHVGDCPPAEGAPACRNTHRANRVFYRWAGNGWASFANAKDGGCAEIRAVRPDFPSALCEKLPAPK</sequence>
<name>A0ABW5GMT3_9PSEU</name>
<protein>
    <submittedName>
        <fullName evidence="1">Uncharacterized protein</fullName>
    </submittedName>
</protein>
<dbReference type="EMBL" id="JBHUKU010000015">
    <property type="protein sequence ID" value="MFD2462168.1"/>
    <property type="molecule type" value="Genomic_DNA"/>
</dbReference>
<gene>
    <name evidence="1" type="ORF">ACFSYJ_26420</name>
</gene>
<keyword evidence="2" id="KW-1185">Reference proteome</keyword>
<proteinExistence type="predicted"/>
<evidence type="ECO:0000313" key="1">
    <source>
        <dbReference type="EMBL" id="MFD2462168.1"/>
    </source>
</evidence>
<accession>A0ABW5GMT3</accession>
<comment type="caution">
    <text evidence="1">The sequence shown here is derived from an EMBL/GenBank/DDBJ whole genome shotgun (WGS) entry which is preliminary data.</text>
</comment>